<evidence type="ECO:0000256" key="1">
    <source>
        <dbReference type="ARBA" id="ARBA00001971"/>
    </source>
</evidence>
<name>A0AAN9VN15_9ORTH</name>
<feature type="binding site" description="axial binding residue" evidence="14">
    <location>
        <position position="394"/>
    </location>
    <ligand>
        <name>heme</name>
        <dbReference type="ChEBI" id="CHEBI:30413"/>
    </ligand>
    <ligandPart>
        <name>Fe</name>
        <dbReference type="ChEBI" id="CHEBI:18248"/>
    </ligandPart>
</feature>
<evidence type="ECO:0000256" key="15">
    <source>
        <dbReference type="RuleBase" id="RU000461"/>
    </source>
</evidence>
<dbReference type="GO" id="GO:0016712">
    <property type="term" value="F:oxidoreductase activity, acting on paired donors, with incorporation or reduction of molecular oxygen, reduced flavin or flavoprotein as one donor, and incorporation of one atom of oxygen"/>
    <property type="evidence" value="ECO:0007669"/>
    <property type="project" value="TreeGrafter"/>
</dbReference>
<evidence type="ECO:0000256" key="10">
    <source>
        <dbReference type="ARBA" id="ARBA00023002"/>
    </source>
</evidence>
<dbReference type="AlphaFoldDB" id="A0AAN9VN15"/>
<dbReference type="InterPro" id="IPR050182">
    <property type="entry name" value="Cytochrome_P450_fam2"/>
</dbReference>
<dbReference type="GO" id="GO:0020037">
    <property type="term" value="F:heme binding"/>
    <property type="evidence" value="ECO:0007669"/>
    <property type="project" value="InterPro"/>
</dbReference>
<protein>
    <recommendedName>
        <fullName evidence="18">Cytochrome P450</fullName>
    </recommendedName>
</protein>
<gene>
    <name evidence="16" type="ORF">R5R35_006860</name>
</gene>
<dbReference type="GO" id="GO:0006082">
    <property type="term" value="P:organic acid metabolic process"/>
    <property type="evidence" value="ECO:0007669"/>
    <property type="project" value="TreeGrafter"/>
</dbReference>
<comment type="similarity">
    <text evidence="5 15">Belongs to the cytochrome P450 family.</text>
</comment>
<keyword evidence="10 15" id="KW-0560">Oxidoreductase</keyword>
<dbReference type="PROSITE" id="PS00086">
    <property type="entry name" value="CYTOCHROME_P450"/>
    <property type="match status" value="1"/>
</dbReference>
<dbReference type="GO" id="GO:0005789">
    <property type="term" value="C:endoplasmic reticulum membrane"/>
    <property type="evidence" value="ECO:0007669"/>
    <property type="project" value="UniProtKB-SubCell"/>
</dbReference>
<evidence type="ECO:0008006" key="18">
    <source>
        <dbReference type="Google" id="ProtNLM"/>
    </source>
</evidence>
<evidence type="ECO:0000313" key="17">
    <source>
        <dbReference type="Proteomes" id="UP001378592"/>
    </source>
</evidence>
<sequence>MKKEKYQHMAFSFLSQHYNSDIIGLKLGENLVVVVSGMNLVQDVLTKEEFEGRPDNFFIRLRSMGTRKGVTCTDGYLWHDQRAFVLRHLRNLGYGKQNMENILHDELIQLRKQLGTSNNQKIRIGPQFAKAVLNTMWTLVGGSRLSSSKFYLDKMLVLLEKRTRLFDISGGLLNHFPWLRFLVPSKTGYKLIMDINNDLKTLFQEVIAEHLSTYDSVETRDLIDAYLHQMKSTEKKNNIFYTDDQLIMVCLDLFIAGSQTTSNTLDFAILLMVLHQDIQRKVQKEIWSVIGTERLPSINDRYKMPYVDAVICEVLRLCQVTPVAGPRRALKDTELGGYYIPKNTSILINLHSVNNDKQHWSDPEAFRPDRFLNGDGTLRSDDHLIAFGLGRRRCLGETLARSCIFLFFTGILQHYHILPVNDENPDITPVPGMTMAPQPYHANFVPAEVFIDKSDLLPQ</sequence>
<comment type="caution">
    <text evidence="16">The sequence shown here is derived from an EMBL/GenBank/DDBJ whole genome shotgun (WGS) entry which is preliminary data.</text>
</comment>
<dbReference type="Proteomes" id="UP001378592">
    <property type="component" value="Unassembled WGS sequence"/>
</dbReference>
<evidence type="ECO:0000313" key="16">
    <source>
        <dbReference type="EMBL" id="KAK7866993.1"/>
    </source>
</evidence>
<dbReference type="InterPro" id="IPR036396">
    <property type="entry name" value="Cyt_P450_sf"/>
</dbReference>
<dbReference type="GO" id="GO:0005506">
    <property type="term" value="F:iron ion binding"/>
    <property type="evidence" value="ECO:0007669"/>
    <property type="project" value="InterPro"/>
</dbReference>
<dbReference type="PRINTS" id="PR00463">
    <property type="entry name" value="EP450I"/>
</dbReference>
<dbReference type="EMBL" id="JAZDUA010000129">
    <property type="protein sequence ID" value="KAK7866993.1"/>
    <property type="molecule type" value="Genomic_DNA"/>
</dbReference>
<reference evidence="16 17" key="1">
    <citation type="submission" date="2024-03" db="EMBL/GenBank/DDBJ databases">
        <title>The genome assembly and annotation of the cricket Gryllus longicercus Weissman &amp; Gray.</title>
        <authorList>
            <person name="Szrajer S."/>
            <person name="Gray D."/>
            <person name="Ylla G."/>
        </authorList>
    </citation>
    <scope>NUCLEOTIDE SEQUENCE [LARGE SCALE GENOMIC DNA]</scope>
    <source>
        <strain evidence="16">DAG 2021-001</strain>
        <tissue evidence="16">Whole body minus gut</tissue>
    </source>
</reference>
<dbReference type="FunFam" id="1.10.630.10:FF:000238">
    <property type="entry name" value="Cytochrome P450 2A6"/>
    <property type="match status" value="1"/>
</dbReference>
<dbReference type="GO" id="GO:0006805">
    <property type="term" value="P:xenobiotic metabolic process"/>
    <property type="evidence" value="ECO:0007669"/>
    <property type="project" value="TreeGrafter"/>
</dbReference>
<keyword evidence="9" id="KW-0492">Microsome</keyword>
<proteinExistence type="inferred from homology"/>
<evidence type="ECO:0000256" key="13">
    <source>
        <dbReference type="ARBA" id="ARBA00023136"/>
    </source>
</evidence>
<comment type="subcellular location">
    <subcellularLocation>
        <location evidence="4">Endoplasmic reticulum membrane</location>
        <topology evidence="4">Peripheral membrane protein</topology>
    </subcellularLocation>
    <subcellularLocation>
        <location evidence="3">Microsome membrane</location>
        <topology evidence="3">Peripheral membrane protein</topology>
    </subcellularLocation>
</comment>
<keyword evidence="17" id="KW-1185">Reference proteome</keyword>
<keyword evidence="6 14" id="KW-0349">Heme</keyword>
<evidence type="ECO:0000256" key="2">
    <source>
        <dbReference type="ARBA" id="ARBA00003690"/>
    </source>
</evidence>
<evidence type="ECO:0000256" key="11">
    <source>
        <dbReference type="ARBA" id="ARBA00023004"/>
    </source>
</evidence>
<evidence type="ECO:0000256" key="14">
    <source>
        <dbReference type="PIRSR" id="PIRSR602401-1"/>
    </source>
</evidence>
<evidence type="ECO:0000256" key="4">
    <source>
        <dbReference type="ARBA" id="ARBA00004406"/>
    </source>
</evidence>
<evidence type="ECO:0000256" key="9">
    <source>
        <dbReference type="ARBA" id="ARBA00022848"/>
    </source>
</evidence>
<comment type="function">
    <text evidence="2">May be involved in the metabolism of insect hormones and in the breakdown of synthetic insecticides.</text>
</comment>
<dbReference type="InterPro" id="IPR002401">
    <property type="entry name" value="Cyt_P450_E_grp-I"/>
</dbReference>
<keyword evidence="7 14" id="KW-0479">Metal-binding</keyword>
<keyword evidence="8" id="KW-0256">Endoplasmic reticulum</keyword>
<keyword evidence="12 15" id="KW-0503">Monooxygenase</keyword>
<evidence type="ECO:0000256" key="6">
    <source>
        <dbReference type="ARBA" id="ARBA00022617"/>
    </source>
</evidence>
<keyword evidence="11 14" id="KW-0408">Iron</keyword>
<dbReference type="PANTHER" id="PTHR24300">
    <property type="entry name" value="CYTOCHROME P450 508A4-RELATED"/>
    <property type="match status" value="1"/>
</dbReference>
<evidence type="ECO:0000256" key="12">
    <source>
        <dbReference type="ARBA" id="ARBA00023033"/>
    </source>
</evidence>
<organism evidence="16 17">
    <name type="scientific">Gryllus longicercus</name>
    <dbReference type="NCBI Taxonomy" id="2509291"/>
    <lineage>
        <taxon>Eukaryota</taxon>
        <taxon>Metazoa</taxon>
        <taxon>Ecdysozoa</taxon>
        <taxon>Arthropoda</taxon>
        <taxon>Hexapoda</taxon>
        <taxon>Insecta</taxon>
        <taxon>Pterygota</taxon>
        <taxon>Neoptera</taxon>
        <taxon>Polyneoptera</taxon>
        <taxon>Orthoptera</taxon>
        <taxon>Ensifera</taxon>
        <taxon>Gryllidea</taxon>
        <taxon>Grylloidea</taxon>
        <taxon>Gryllidae</taxon>
        <taxon>Gryllinae</taxon>
        <taxon>Gryllus</taxon>
    </lineage>
</organism>
<dbReference type="CDD" id="cd20651">
    <property type="entry name" value="CYP15A1-like"/>
    <property type="match status" value="1"/>
</dbReference>
<comment type="cofactor">
    <cofactor evidence="1 14">
        <name>heme</name>
        <dbReference type="ChEBI" id="CHEBI:30413"/>
    </cofactor>
</comment>
<evidence type="ECO:0000256" key="8">
    <source>
        <dbReference type="ARBA" id="ARBA00022824"/>
    </source>
</evidence>
<dbReference type="GO" id="GO:0008395">
    <property type="term" value="F:steroid hydroxylase activity"/>
    <property type="evidence" value="ECO:0007669"/>
    <property type="project" value="TreeGrafter"/>
</dbReference>
<dbReference type="InterPro" id="IPR017972">
    <property type="entry name" value="Cyt_P450_CS"/>
</dbReference>
<dbReference type="PANTHER" id="PTHR24300:SF376">
    <property type="entry name" value="CYTOCHROME P450 15A1"/>
    <property type="match status" value="1"/>
</dbReference>
<dbReference type="PRINTS" id="PR00385">
    <property type="entry name" value="P450"/>
</dbReference>
<evidence type="ECO:0000256" key="7">
    <source>
        <dbReference type="ARBA" id="ARBA00022723"/>
    </source>
</evidence>
<keyword evidence="13" id="KW-0472">Membrane</keyword>
<evidence type="ECO:0000256" key="3">
    <source>
        <dbReference type="ARBA" id="ARBA00004174"/>
    </source>
</evidence>
<dbReference type="Pfam" id="PF00067">
    <property type="entry name" value="p450"/>
    <property type="match status" value="1"/>
</dbReference>
<evidence type="ECO:0000256" key="5">
    <source>
        <dbReference type="ARBA" id="ARBA00010617"/>
    </source>
</evidence>
<dbReference type="SUPFAM" id="SSF48264">
    <property type="entry name" value="Cytochrome P450"/>
    <property type="match status" value="1"/>
</dbReference>
<accession>A0AAN9VN15</accession>
<dbReference type="Gene3D" id="1.10.630.10">
    <property type="entry name" value="Cytochrome P450"/>
    <property type="match status" value="1"/>
</dbReference>
<dbReference type="InterPro" id="IPR001128">
    <property type="entry name" value="Cyt_P450"/>
</dbReference>